<dbReference type="EMBL" id="JAHYIQ010000024">
    <property type="protein sequence ID" value="KAK1122087.1"/>
    <property type="molecule type" value="Genomic_DNA"/>
</dbReference>
<comment type="caution">
    <text evidence="2">The sequence shown here is derived from an EMBL/GenBank/DDBJ whole genome shotgun (WGS) entry which is preliminary data.</text>
</comment>
<dbReference type="AlphaFoldDB" id="A0AA40KIY6"/>
<organism evidence="2 3">
    <name type="scientific">Melipona bicolor</name>
    <dbReference type="NCBI Taxonomy" id="60889"/>
    <lineage>
        <taxon>Eukaryota</taxon>
        <taxon>Metazoa</taxon>
        <taxon>Ecdysozoa</taxon>
        <taxon>Arthropoda</taxon>
        <taxon>Hexapoda</taxon>
        <taxon>Insecta</taxon>
        <taxon>Pterygota</taxon>
        <taxon>Neoptera</taxon>
        <taxon>Endopterygota</taxon>
        <taxon>Hymenoptera</taxon>
        <taxon>Apocrita</taxon>
        <taxon>Aculeata</taxon>
        <taxon>Apoidea</taxon>
        <taxon>Anthophila</taxon>
        <taxon>Apidae</taxon>
        <taxon>Melipona</taxon>
    </lineage>
</organism>
<feature type="region of interest" description="Disordered" evidence="1">
    <location>
        <begin position="1"/>
        <end position="115"/>
    </location>
</feature>
<evidence type="ECO:0000256" key="1">
    <source>
        <dbReference type="SAM" id="MobiDB-lite"/>
    </source>
</evidence>
<dbReference type="Proteomes" id="UP001177670">
    <property type="component" value="Unassembled WGS sequence"/>
</dbReference>
<name>A0AA40KIY6_9HYME</name>
<accession>A0AA40KIY6</accession>
<gene>
    <name evidence="2" type="ORF">K0M31_009927</name>
</gene>
<feature type="compositionally biased region" description="Polar residues" evidence="1">
    <location>
        <begin position="104"/>
        <end position="115"/>
    </location>
</feature>
<evidence type="ECO:0000313" key="2">
    <source>
        <dbReference type="EMBL" id="KAK1122087.1"/>
    </source>
</evidence>
<proteinExistence type="predicted"/>
<reference evidence="2" key="1">
    <citation type="submission" date="2021-10" db="EMBL/GenBank/DDBJ databases">
        <title>Melipona bicolor Genome sequencing and assembly.</title>
        <authorList>
            <person name="Araujo N.S."/>
            <person name="Arias M.C."/>
        </authorList>
    </citation>
    <scope>NUCLEOTIDE SEQUENCE</scope>
    <source>
        <strain evidence="2">USP_2M_L1-L4_2017</strain>
        <tissue evidence="2">Whole body</tissue>
    </source>
</reference>
<keyword evidence="3" id="KW-1185">Reference proteome</keyword>
<protein>
    <submittedName>
        <fullName evidence="2">Uncharacterized protein</fullName>
    </submittedName>
</protein>
<evidence type="ECO:0000313" key="3">
    <source>
        <dbReference type="Proteomes" id="UP001177670"/>
    </source>
</evidence>
<feature type="compositionally biased region" description="Pro residues" evidence="1">
    <location>
        <begin position="62"/>
        <end position="73"/>
    </location>
</feature>
<sequence>MELTCLTLPLGLNMSPSRSRDQEEDNEDNSIKRPTRLEQGSFSKYTWLPEDEESTKLEGPRPVLPPAPPPPTSQAPKTKHVSFARSHTLTSFDVPRSRSPPRPQNQERLIDSQPTIQNAMLPSTLPMMHPYTANEPRVIVLGESLFSSKYGN</sequence>